<dbReference type="Pfam" id="PF00583">
    <property type="entry name" value="Acetyltransf_1"/>
    <property type="match status" value="1"/>
</dbReference>
<name>A0A7Y6BYS6_9BACL</name>
<gene>
    <name evidence="3" type="ORF">HP552_14500</name>
</gene>
<dbReference type="PROSITE" id="PS51186">
    <property type="entry name" value="GNAT"/>
    <property type="match status" value="1"/>
</dbReference>
<evidence type="ECO:0000256" key="1">
    <source>
        <dbReference type="ARBA" id="ARBA00022679"/>
    </source>
</evidence>
<dbReference type="AlphaFoldDB" id="A0A7Y6BYS6"/>
<feature type="domain" description="N-acetyltransferase" evidence="2">
    <location>
        <begin position="34"/>
        <end position="173"/>
    </location>
</feature>
<sequence>MRRARLDDIEDVSRLLDQYRMFYQQTSDVEGAARYIRERLERNESVIWIAEKEAFKGMEQGEMADDTHHNEWGHGNTDSSIQTPLAGFVQLYPSFSSVSMSPIYVLNDLFVHTEYRQQGIARKLLQAAQNWARETGAIRITLSTAISNKQAQALYESEGYAKDTHFLYYELNL</sequence>
<comment type="caution">
    <text evidence="3">The sequence shown here is derived from an EMBL/GenBank/DDBJ whole genome shotgun (WGS) entry which is preliminary data.</text>
</comment>
<proteinExistence type="predicted"/>
<reference evidence="3 4" key="1">
    <citation type="submission" date="2020-05" db="EMBL/GenBank/DDBJ databases">
        <title>Genome Sequencing of Type Strains.</title>
        <authorList>
            <person name="Lemaire J.F."/>
            <person name="Inderbitzin P."/>
            <person name="Gregorio O.A."/>
            <person name="Collins S.B."/>
            <person name="Wespe N."/>
            <person name="Knight-Connoni V."/>
        </authorList>
    </citation>
    <scope>NUCLEOTIDE SEQUENCE [LARGE SCALE GENOMIC DNA]</scope>
    <source>
        <strain evidence="3 4">LMG 21957</strain>
    </source>
</reference>
<dbReference type="Proteomes" id="UP000526125">
    <property type="component" value="Unassembled WGS sequence"/>
</dbReference>
<evidence type="ECO:0000313" key="4">
    <source>
        <dbReference type="Proteomes" id="UP000526125"/>
    </source>
</evidence>
<dbReference type="PANTHER" id="PTHR13947">
    <property type="entry name" value="GNAT FAMILY N-ACETYLTRANSFERASE"/>
    <property type="match status" value="1"/>
</dbReference>
<keyword evidence="1 3" id="KW-0808">Transferase</keyword>
<protein>
    <submittedName>
        <fullName evidence="3">GNAT family N-acetyltransferase</fullName>
    </submittedName>
</protein>
<organism evidence="3 4">
    <name type="scientific">Paenibacillus xylanilyticus</name>
    <dbReference type="NCBI Taxonomy" id="248903"/>
    <lineage>
        <taxon>Bacteria</taxon>
        <taxon>Bacillati</taxon>
        <taxon>Bacillota</taxon>
        <taxon>Bacilli</taxon>
        <taxon>Bacillales</taxon>
        <taxon>Paenibacillaceae</taxon>
        <taxon>Paenibacillus</taxon>
    </lineage>
</organism>
<keyword evidence="4" id="KW-1185">Reference proteome</keyword>
<evidence type="ECO:0000259" key="2">
    <source>
        <dbReference type="PROSITE" id="PS51186"/>
    </source>
</evidence>
<dbReference type="PANTHER" id="PTHR13947:SF37">
    <property type="entry name" value="LD18367P"/>
    <property type="match status" value="1"/>
</dbReference>
<accession>A0A7Y6BYS6</accession>
<dbReference type="InterPro" id="IPR050769">
    <property type="entry name" value="NAT_camello-type"/>
</dbReference>
<dbReference type="GO" id="GO:0008080">
    <property type="term" value="F:N-acetyltransferase activity"/>
    <property type="evidence" value="ECO:0007669"/>
    <property type="project" value="InterPro"/>
</dbReference>
<dbReference type="InterPro" id="IPR016181">
    <property type="entry name" value="Acyl_CoA_acyltransferase"/>
</dbReference>
<evidence type="ECO:0000313" key="3">
    <source>
        <dbReference type="EMBL" id="NUU76444.1"/>
    </source>
</evidence>
<dbReference type="CDD" id="cd04301">
    <property type="entry name" value="NAT_SF"/>
    <property type="match status" value="1"/>
</dbReference>
<dbReference type="EMBL" id="JABMCB010000179">
    <property type="protein sequence ID" value="NUU76444.1"/>
    <property type="molecule type" value="Genomic_DNA"/>
</dbReference>
<dbReference type="Gene3D" id="3.40.630.30">
    <property type="match status" value="1"/>
</dbReference>
<dbReference type="SUPFAM" id="SSF55729">
    <property type="entry name" value="Acyl-CoA N-acyltransferases (Nat)"/>
    <property type="match status" value="1"/>
</dbReference>
<dbReference type="InterPro" id="IPR000182">
    <property type="entry name" value="GNAT_dom"/>
</dbReference>